<gene>
    <name evidence="18" type="ORF">TRIADDRAFT_21697</name>
</gene>
<sequence>MHYYKCLLTWITIHLVVPFDINFGSCTQYPAHQDNQANVGQAIAIDPNGYIAYCPCMGRWGNQADQFLGSLSFSRGLNRTLILPPWVEYPEWSPGTSVQIPFDKYIRVQPLSQYHRVITMETFMSNLAATVWPPNKRIGFCFYYRENKQCAMKEGNPFGPFWNHFEIQFKSYVEYGNRIGGGNAYYSFNEHVRSAWNQNFPAEKYPVMAFSGPPGDFPVKAHDRLLHKYVKWSKFISGKVKTFIKDSLDKQRFVAIHLRMGSDWKSACQHLKDHEAKNYMESPQCYGDNNVKPIPYKVCYPSENDIFRQTKRIARKYNVTNVFIATDESSVRDRLEQKFKKEQIRIVSLNPPEPHVELAIIGRAEHAIVNCISSFSGFAKRERDAKNKPTTFWSIK</sequence>
<evidence type="ECO:0000256" key="10">
    <source>
        <dbReference type="ARBA" id="ARBA00023157"/>
    </source>
</evidence>
<keyword evidence="10" id="KW-1015">Disulfide bond</keyword>
<keyword evidence="9" id="KW-0914">Notch signaling pathway</keyword>
<comment type="pathway">
    <text evidence="2">Protein modification; protein glycosylation.</text>
</comment>
<keyword evidence="17" id="KW-0732">Signal</keyword>
<protein>
    <recommendedName>
        <fullName evidence="5">GDP-fucose protein O-fucosyltransferase 1</fullName>
        <ecNumber evidence="4">2.4.1.221</ecNumber>
    </recommendedName>
    <alternativeName>
        <fullName evidence="14">Peptide-O-fucosyltransferase 1</fullName>
    </alternativeName>
</protein>
<dbReference type="STRING" id="10228.B3RPB7"/>
<dbReference type="InParanoid" id="B3RPB7"/>
<evidence type="ECO:0000256" key="9">
    <source>
        <dbReference type="ARBA" id="ARBA00022976"/>
    </source>
</evidence>
<dbReference type="Gene3D" id="3.40.50.11340">
    <property type="match status" value="1"/>
</dbReference>
<evidence type="ECO:0000256" key="1">
    <source>
        <dbReference type="ARBA" id="ARBA00004240"/>
    </source>
</evidence>
<dbReference type="CDD" id="cd11302">
    <property type="entry name" value="O-FucT-1"/>
    <property type="match status" value="1"/>
</dbReference>
<evidence type="ECO:0000313" key="18">
    <source>
        <dbReference type="EMBL" id="EDV28160.1"/>
    </source>
</evidence>
<dbReference type="Pfam" id="PF10250">
    <property type="entry name" value="O-FucT"/>
    <property type="match status" value="1"/>
</dbReference>
<evidence type="ECO:0000256" key="2">
    <source>
        <dbReference type="ARBA" id="ARBA00004922"/>
    </source>
</evidence>
<dbReference type="AlphaFoldDB" id="B3RPB7"/>
<dbReference type="eggNOG" id="KOG3849">
    <property type="taxonomic scope" value="Eukaryota"/>
</dbReference>
<dbReference type="InterPro" id="IPR039922">
    <property type="entry name" value="POFUT1"/>
</dbReference>
<dbReference type="EC" id="2.4.1.221" evidence="4"/>
<feature type="chain" id="PRO_5002796812" description="GDP-fucose protein O-fucosyltransferase 1" evidence="17">
    <location>
        <begin position="19"/>
        <end position="396"/>
    </location>
</feature>
<dbReference type="HOGENOM" id="CLU_039551_0_0_1"/>
<keyword evidence="13" id="KW-0119">Carbohydrate metabolism</keyword>
<evidence type="ECO:0000256" key="8">
    <source>
        <dbReference type="ARBA" id="ARBA00022824"/>
    </source>
</evidence>
<keyword evidence="12" id="KW-0294">Fucose metabolism</keyword>
<dbReference type="Proteomes" id="UP000009022">
    <property type="component" value="Unassembled WGS sequence"/>
</dbReference>
<keyword evidence="7" id="KW-0808">Transferase</keyword>
<feature type="signal peptide" evidence="17">
    <location>
        <begin position="1"/>
        <end position="18"/>
    </location>
</feature>
<dbReference type="GO" id="GO:0006004">
    <property type="term" value="P:fucose metabolic process"/>
    <property type="evidence" value="ECO:0007669"/>
    <property type="project" value="UniProtKB-KW"/>
</dbReference>
<accession>B3RPB7</accession>
<dbReference type="GO" id="GO:0007219">
    <property type="term" value="P:Notch signaling pathway"/>
    <property type="evidence" value="ECO:0007669"/>
    <property type="project" value="UniProtKB-KW"/>
</dbReference>
<dbReference type="PhylomeDB" id="B3RPB7"/>
<evidence type="ECO:0000256" key="16">
    <source>
        <dbReference type="ARBA" id="ARBA00048647"/>
    </source>
</evidence>
<dbReference type="CTD" id="6750658"/>
<evidence type="ECO:0000256" key="7">
    <source>
        <dbReference type="ARBA" id="ARBA00022679"/>
    </source>
</evidence>
<organism evidence="18 19">
    <name type="scientific">Trichoplax adhaerens</name>
    <name type="common">Trichoplax reptans</name>
    <dbReference type="NCBI Taxonomy" id="10228"/>
    <lineage>
        <taxon>Eukaryota</taxon>
        <taxon>Metazoa</taxon>
        <taxon>Placozoa</taxon>
        <taxon>Uniplacotomia</taxon>
        <taxon>Trichoplacea</taxon>
        <taxon>Trichoplacidae</taxon>
        <taxon>Trichoplax</taxon>
    </lineage>
</organism>
<dbReference type="UniPathway" id="UPA00378"/>
<dbReference type="FunCoup" id="B3RPB7">
    <property type="interactions" value="1695"/>
</dbReference>
<evidence type="ECO:0000256" key="4">
    <source>
        <dbReference type="ARBA" id="ARBA00012196"/>
    </source>
</evidence>
<dbReference type="PANTHER" id="PTHR21420">
    <property type="entry name" value="GDP-FUCOSE PROTEIN O-FUCOSYLTRANSFERASE 1"/>
    <property type="match status" value="1"/>
</dbReference>
<evidence type="ECO:0000256" key="13">
    <source>
        <dbReference type="ARBA" id="ARBA00023277"/>
    </source>
</evidence>
<dbReference type="GO" id="GO:0046922">
    <property type="term" value="F:peptide-O-fucosyltransferase activity"/>
    <property type="evidence" value="ECO:0007669"/>
    <property type="project" value="UniProtKB-EC"/>
</dbReference>
<dbReference type="EMBL" id="DS985242">
    <property type="protein sequence ID" value="EDV28160.1"/>
    <property type="molecule type" value="Genomic_DNA"/>
</dbReference>
<keyword evidence="11" id="KW-0325">Glycoprotein</keyword>
<comment type="catalytic activity">
    <reaction evidence="16">
        <text>L-seryl-[protein] + GDP-beta-L-fucose = 3-O-(alpha-L-fucosyl)-L-seryl-[protein] + GDP + H(+)</text>
        <dbReference type="Rhea" id="RHEA:63644"/>
        <dbReference type="Rhea" id="RHEA-COMP:9863"/>
        <dbReference type="Rhea" id="RHEA-COMP:17914"/>
        <dbReference type="ChEBI" id="CHEBI:15378"/>
        <dbReference type="ChEBI" id="CHEBI:29999"/>
        <dbReference type="ChEBI" id="CHEBI:57273"/>
        <dbReference type="ChEBI" id="CHEBI:58189"/>
        <dbReference type="ChEBI" id="CHEBI:189632"/>
        <dbReference type="EC" id="2.4.1.221"/>
    </reaction>
    <physiologicalReaction direction="left-to-right" evidence="16">
        <dbReference type="Rhea" id="RHEA:63645"/>
    </physiologicalReaction>
</comment>
<dbReference type="InterPro" id="IPR019378">
    <property type="entry name" value="GDP-Fuc_O-FucTrfase"/>
</dbReference>
<evidence type="ECO:0000256" key="11">
    <source>
        <dbReference type="ARBA" id="ARBA00023180"/>
    </source>
</evidence>
<evidence type="ECO:0000313" key="19">
    <source>
        <dbReference type="Proteomes" id="UP000009022"/>
    </source>
</evidence>
<reference evidence="18 19" key="1">
    <citation type="journal article" date="2008" name="Nature">
        <title>The Trichoplax genome and the nature of placozoans.</title>
        <authorList>
            <person name="Srivastava M."/>
            <person name="Begovic E."/>
            <person name="Chapman J."/>
            <person name="Putnam N.H."/>
            <person name="Hellsten U."/>
            <person name="Kawashima T."/>
            <person name="Kuo A."/>
            <person name="Mitros T."/>
            <person name="Salamov A."/>
            <person name="Carpenter M.L."/>
            <person name="Signorovitch A.Y."/>
            <person name="Moreno M.A."/>
            <person name="Kamm K."/>
            <person name="Grimwood J."/>
            <person name="Schmutz J."/>
            <person name="Shapiro H."/>
            <person name="Grigoriev I.V."/>
            <person name="Buss L.W."/>
            <person name="Schierwater B."/>
            <person name="Dellaporta S.L."/>
            <person name="Rokhsar D.S."/>
        </authorList>
    </citation>
    <scope>NUCLEOTIDE SEQUENCE [LARGE SCALE GENOMIC DNA]</scope>
    <source>
        <strain evidence="18 19">Grell-BS-1999</strain>
    </source>
</reference>
<dbReference type="PANTHER" id="PTHR21420:SF10">
    <property type="entry name" value="GDP-FUCOSE PROTEIN O-FUCOSYLTRANSFERASE 1"/>
    <property type="match status" value="1"/>
</dbReference>
<evidence type="ECO:0000256" key="14">
    <source>
        <dbReference type="ARBA" id="ARBA00033080"/>
    </source>
</evidence>
<keyword evidence="8" id="KW-0256">Endoplasmic reticulum</keyword>
<evidence type="ECO:0000256" key="3">
    <source>
        <dbReference type="ARBA" id="ARBA00010626"/>
    </source>
</evidence>
<dbReference type="KEGG" id="tad:TRIADDRAFT_21697"/>
<evidence type="ECO:0000256" key="5">
    <source>
        <dbReference type="ARBA" id="ARBA00021745"/>
    </source>
</evidence>
<comment type="subcellular location">
    <subcellularLocation>
        <location evidence="1">Endoplasmic reticulum</location>
    </subcellularLocation>
</comment>
<evidence type="ECO:0000256" key="6">
    <source>
        <dbReference type="ARBA" id="ARBA00022676"/>
    </source>
</evidence>
<keyword evidence="6" id="KW-0328">Glycosyltransferase</keyword>
<evidence type="ECO:0000256" key="12">
    <source>
        <dbReference type="ARBA" id="ARBA00023253"/>
    </source>
</evidence>
<name>B3RPB7_TRIAD</name>
<comment type="similarity">
    <text evidence="3">Belongs to the glycosyltransferase 65 family.</text>
</comment>
<comment type="catalytic activity">
    <reaction evidence="15">
        <text>L-threonyl-[protein] + GDP-beta-L-fucose = 3-O-(alpha-L-fucosyl)-L-threonyl-[protein] + GDP + H(+)</text>
        <dbReference type="Rhea" id="RHEA:70491"/>
        <dbReference type="Rhea" id="RHEA-COMP:11060"/>
        <dbReference type="Rhea" id="RHEA-COMP:17915"/>
        <dbReference type="ChEBI" id="CHEBI:15378"/>
        <dbReference type="ChEBI" id="CHEBI:30013"/>
        <dbReference type="ChEBI" id="CHEBI:57273"/>
        <dbReference type="ChEBI" id="CHEBI:58189"/>
        <dbReference type="ChEBI" id="CHEBI:189631"/>
        <dbReference type="EC" id="2.4.1.221"/>
    </reaction>
    <physiologicalReaction direction="left-to-right" evidence="15">
        <dbReference type="Rhea" id="RHEA:70492"/>
    </physiologicalReaction>
</comment>
<dbReference type="OMA" id="KWQAKYP"/>
<dbReference type="OrthoDB" id="10050276at2759"/>
<dbReference type="RefSeq" id="XP_002109994.1">
    <property type="nucleotide sequence ID" value="XM_002109958.1"/>
</dbReference>
<proteinExistence type="inferred from homology"/>
<evidence type="ECO:0000256" key="17">
    <source>
        <dbReference type="SAM" id="SignalP"/>
    </source>
</evidence>
<dbReference type="Gene3D" id="3.40.50.11350">
    <property type="match status" value="1"/>
</dbReference>
<evidence type="ECO:0000256" key="15">
    <source>
        <dbReference type="ARBA" id="ARBA00047273"/>
    </source>
</evidence>
<dbReference type="GO" id="GO:0005783">
    <property type="term" value="C:endoplasmic reticulum"/>
    <property type="evidence" value="ECO:0007669"/>
    <property type="project" value="UniProtKB-SubCell"/>
</dbReference>
<keyword evidence="19" id="KW-1185">Reference proteome</keyword>
<dbReference type="GeneID" id="6750658"/>